<evidence type="ECO:0000313" key="9">
    <source>
        <dbReference type="Proteomes" id="UP000077051"/>
    </source>
</evidence>
<dbReference type="InterPro" id="IPR007252">
    <property type="entry name" value="Nup84/Nup107"/>
</dbReference>
<keyword evidence="7" id="KW-0472">Membrane</keyword>
<dbReference type="GO" id="GO:0031080">
    <property type="term" value="C:nuclear pore outer ring"/>
    <property type="evidence" value="ECO:0007669"/>
    <property type="project" value="TreeGrafter"/>
</dbReference>
<dbReference type="GO" id="GO:0006406">
    <property type="term" value="P:mRNA export from nucleus"/>
    <property type="evidence" value="ECO:0007669"/>
    <property type="project" value="TreeGrafter"/>
</dbReference>
<keyword evidence="9" id="KW-1185">Reference proteome</keyword>
<comment type="caution">
    <text evidence="8">The sequence shown here is derived from an EMBL/GenBank/DDBJ whole genome shotgun (WGS) entry which is preliminary data.</text>
</comment>
<dbReference type="OrthoDB" id="3098at2759"/>
<dbReference type="GO" id="GO:0031965">
    <property type="term" value="C:nuclear membrane"/>
    <property type="evidence" value="ECO:0007669"/>
    <property type="project" value="UniProtKB-SubCell"/>
</dbReference>
<evidence type="ECO:0000313" key="8">
    <source>
        <dbReference type="EMBL" id="OAD06896.1"/>
    </source>
</evidence>
<sequence>MSNDNDLYSKFAIVVDGFGPDSAKETADHFADLTCLHENELNHFMYYENATWRLLSLLAETKHKSKLHRLAVLKQWVSQIQIDQDLKDRIDELNDVDDEITSLFNHVGIIHDKLDRREPPRKKRIITTKQQDDEAICKQHFEKLRSNDLTPITALSQSVSLNYMVNGYMQYQKMALLDKGKDIIDRERRVWKKAVSHALKQEPADRYKSALLHVLAGTSKELYDTTACNTWEDVIWAYLNQETEAMLDVPHANSAGDSFLTDDIAKIASSKDVILDRDDPRILFHHILSAILSDQPQRIIHDIYSVYSGSEKQHPSIYISDQPEERAQTLRFLSTFILYGRQYFGWQESADAAALLSAYSEINAGPAIARPIVIAAYAAKQSPDLQTRIYSNFLQNFDGDDEECAILIQLGKEYGLDMPTILQHTYTHLFKKATALATHHTSSAAKTPEKLDLALQGDMAESDAIFVQAIKWLTLDESMCVEAFEAINQTIRSLLGVYKIYLIREIVKLVTDTMIESMSIKMKHDDHLQAIFSEYDLHSCLVSVLVDYPDWEQLLKSKPVDDGSLDAIMRIHDWTDQVQTKTVDMSHQMSRVLRGKWLTTKASDDSKHKVKASLRQLYIPDLVIRYHHVLYSTLFVIPSNKEQCKELSQLITNDNEQIFHDIKKAKKMDQVIKELGKSLA</sequence>
<dbReference type="GO" id="GO:0017056">
    <property type="term" value="F:structural constituent of nuclear pore"/>
    <property type="evidence" value="ECO:0007669"/>
    <property type="project" value="UniProtKB-UniRule"/>
</dbReference>
<keyword evidence="5 7" id="KW-0906">Nuclear pore complex</keyword>
<protein>
    <recommendedName>
        <fullName evidence="7">Nuclear pore complex protein</fullName>
    </recommendedName>
</protein>
<dbReference type="AlphaFoldDB" id="A0A168NY71"/>
<evidence type="ECO:0000256" key="3">
    <source>
        <dbReference type="ARBA" id="ARBA00022927"/>
    </source>
</evidence>
<dbReference type="VEuPathDB" id="FungiDB:MUCCIDRAFT_107489"/>
<dbReference type="PANTHER" id="PTHR13003">
    <property type="entry name" value="NUP107-RELATED"/>
    <property type="match status" value="1"/>
</dbReference>
<dbReference type="GO" id="GO:0006606">
    <property type="term" value="P:protein import into nucleus"/>
    <property type="evidence" value="ECO:0007669"/>
    <property type="project" value="TreeGrafter"/>
</dbReference>
<gene>
    <name evidence="8" type="ORF">MUCCIDRAFT_107489</name>
</gene>
<dbReference type="Pfam" id="PF04121">
    <property type="entry name" value="Nup84_Nup100"/>
    <property type="match status" value="1"/>
</dbReference>
<keyword evidence="3" id="KW-0653">Protein transport</keyword>
<dbReference type="PANTHER" id="PTHR13003:SF2">
    <property type="entry name" value="NUCLEAR PORE COMPLEX PROTEIN NUP107"/>
    <property type="match status" value="1"/>
</dbReference>
<comment type="subunit">
    <text evidence="7">Part of the nuclear pore complex (NPC).</text>
</comment>
<evidence type="ECO:0000256" key="7">
    <source>
        <dbReference type="RuleBase" id="RU365072"/>
    </source>
</evidence>
<name>A0A168NY71_MUCCL</name>
<evidence type="ECO:0000256" key="1">
    <source>
        <dbReference type="ARBA" id="ARBA00022448"/>
    </source>
</evidence>
<organism evidence="8 9">
    <name type="scientific">Mucor lusitanicus CBS 277.49</name>
    <dbReference type="NCBI Taxonomy" id="747725"/>
    <lineage>
        <taxon>Eukaryota</taxon>
        <taxon>Fungi</taxon>
        <taxon>Fungi incertae sedis</taxon>
        <taxon>Mucoromycota</taxon>
        <taxon>Mucoromycotina</taxon>
        <taxon>Mucoromycetes</taxon>
        <taxon>Mucorales</taxon>
        <taxon>Mucorineae</taxon>
        <taxon>Mucoraceae</taxon>
        <taxon>Mucor</taxon>
    </lineage>
</organism>
<accession>A0A168NY71</accession>
<dbReference type="STRING" id="747725.A0A168NY71"/>
<proteinExistence type="inferred from homology"/>
<comment type="subcellular location">
    <subcellularLocation>
        <location evidence="7">Nucleus</location>
        <location evidence="7">Nuclear pore complex</location>
    </subcellularLocation>
    <subcellularLocation>
        <location evidence="7">Nucleus membrane</location>
    </subcellularLocation>
</comment>
<keyword evidence="2" id="KW-0509">mRNA transport</keyword>
<evidence type="ECO:0000256" key="4">
    <source>
        <dbReference type="ARBA" id="ARBA00023010"/>
    </source>
</evidence>
<dbReference type="EMBL" id="AMYB01000002">
    <property type="protein sequence ID" value="OAD06896.1"/>
    <property type="molecule type" value="Genomic_DNA"/>
</dbReference>
<dbReference type="Gene3D" id="1.20.190.50">
    <property type="match status" value="1"/>
</dbReference>
<evidence type="ECO:0000256" key="2">
    <source>
        <dbReference type="ARBA" id="ARBA00022816"/>
    </source>
</evidence>
<comment type="function">
    <text evidence="7">Functions as a component of the nuclear pore complex (NPC).</text>
</comment>
<reference evidence="8 9" key="1">
    <citation type="submission" date="2015-06" db="EMBL/GenBank/DDBJ databases">
        <title>Expansion of signal transduction pathways in fungi by whole-genome duplication.</title>
        <authorList>
            <consortium name="DOE Joint Genome Institute"/>
            <person name="Corrochano L.M."/>
            <person name="Kuo A."/>
            <person name="Marcet-Houben M."/>
            <person name="Polaino S."/>
            <person name="Salamov A."/>
            <person name="Villalobos J.M."/>
            <person name="Alvarez M.I."/>
            <person name="Avalos J."/>
            <person name="Benito E.P."/>
            <person name="Benoit I."/>
            <person name="Burger G."/>
            <person name="Camino L.P."/>
            <person name="Canovas D."/>
            <person name="Cerda-Olmedo E."/>
            <person name="Cheng J.-F."/>
            <person name="Dominguez A."/>
            <person name="Elias M."/>
            <person name="Eslava A.P."/>
            <person name="Glaser F."/>
            <person name="Grimwood J."/>
            <person name="Gutierrez G."/>
            <person name="Heitman J."/>
            <person name="Henrissat B."/>
            <person name="Iturriaga E.A."/>
            <person name="Lang B.F."/>
            <person name="Lavin J.L."/>
            <person name="Lee S."/>
            <person name="Li W."/>
            <person name="Lindquist E."/>
            <person name="Lopez-Garcia S."/>
            <person name="Luque E.M."/>
            <person name="Marcos A.T."/>
            <person name="Martin J."/>
            <person name="Mccluskey K."/>
            <person name="Medina H.R."/>
            <person name="Miralles-Duran A."/>
            <person name="Miyazaki A."/>
            <person name="Munoz-Torres E."/>
            <person name="Oguiza J.A."/>
            <person name="Ohm R."/>
            <person name="Olmedo M."/>
            <person name="Orejas M."/>
            <person name="Ortiz-Castellanos L."/>
            <person name="Pisabarro A.G."/>
            <person name="Rodriguez-Romero J."/>
            <person name="Ruiz-Herrera J."/>
            <person name="Ruiz-Vazquez R."/>
            <person name="Sanz C."/>
            <person name="Schackwitz W."/>
            <person name="Schmutz J."/>
            <person name="Shahriari M."/>
            <person name="Shelest E."/>
            <person name="Silva-Franco F."/>
            <person name="Soanes D."/>
            <person name="Syed K."/>
            <person name="Tagua V.G."/>
            <person name="Talbot N.J."/>
            <person name="Thon M."/>
            <person name="De Vries R.P."/>
            <person name="Wiebenga A."/>
            <person name="Yadav J.S."/>
            <person name="Braun E.L."/>
            <person name="Baker S."/>
            <person name="Garre V."/>
            <person name="Horwitz B."/>
            <person name="Torres-Martinez S."/>
            <person name="Idnurm A."/>
            <person name="Herrera-Estrella A."/>
            <person name="Gabaldon T."/>
            <person name="Grigoriev I.V."/>
        </authorList>
    </citation>
    <scope>NUCLEOTIDE SEQUENCE [LARGE SCALE GENOMIC DNA]</scope>
    <source>
        <strain evidence="8 9">CBS 277.49</strain>
    </source>
</reference>
<evidence type="ECO:0000256" key="5">
    <source>
        <dbReference type="ARBA" id="ARBA00023132"/>
    </source>
</evidence>
<keyword evidence="1 7" id="KW-0813">Transport</keyword>
<dbReference type="GO" id="GO:0000973">
    <property type="term" value="P:post-transcriptional tethering of RNA polymerase II gene DNA at nuclear periphery"/>
    <property type="evidence" value="ECO:0007669"/>
    <property type="project" value="TreeGrafter"/>
</dbReference>
<keyword evidence="6 7" id="KW-0539">Nucleus</keyword>
<dbReference type="Proteomes" id="UP000077051">
    <property type="component" value="Unassembled WGS sequence"/>
</dbReference>
<evidence type="ECO:0000256" key="6">
    <source>
        <dbReference type="ARBA" id="ARBA00023242"/>
    </source>
</evidence>
<keyword evidence="4 7" id="KW-0811">Translocation</keyword>
<comment type="similarity">
    <text evidence="7">Belongs to the nucleoporin Nup84/Nup107 family.</text>
</comment>